<reference evidence="4 5" key="1">
    <citation type="submission" date="2018-03" db="EMBL/GenBank/DDBJ databases">
        <title>Genomic Encyclopedia of Archaeal and Bacterial Type Strains, Phase II (KMG-II): from individual species to whole genera.</title>
        <authorList>
            <person name="Goeker M."/>
        </authorList>
    </citation>
    <scope>NUCLEOTIDE SEQUENCE [LARGE SCALE GENOMIC DNA]</scope>
    <source>
        <strain evidence="4 5">DSM 100346</strain>
    </source>
</reference>
<protein>
    <submittedName>
        <fullName evidence="4">Putative membrane protein (TIGR02226 family)</fullName>
    </submittedName>
</protein>
<keyword evidence="1" id="KW-0812">Transmembrane</keyword>
<feature type="transmembrane region" description="Helical" evidence="1">
    <location>
        <begin position="56"/>
        <end position="78"/>
    </location>
</feature>
<dbReference type="Gene3D" id="2.60.40.10">
    <property type="entry name" value="Immunoglobulins"/>
    <property type="match status" value="1"/>
</dbReference>
<feature type="transmembrane region" description="Helical" evidence="1">
    <location>
        <begin position="662"/>
        <end position="684"/>
    </location>
</feature>
<evidence type="ECO:0000259" key="3">
    <source>
        <dbReference type="Pfam" id="PF07705"/>
    </source>
</evidence>
<comment type="caution">
    <text evidence="4">The sequence shown here is derived from an EMBL/GenBank/DDBJ whole genome shotgun (WGS) entry which is preliminary data.</text>
</comment>
<dbReference type="EMBL" id="QGDT01000004">
    <property type="protein sequence ID" value="PWJ58418.1"/>
    <property type="molecule type" value="Genomic_DNA"/>
</dbReference>
<dbReference type="InterPro" id="IPR024163">
    <property type="entry name" value="Aerotolerance_reg_N"/>
</dbReference>
<accession>A0A316ALX1</accession>
<sequence>MSFLFPSFLWGLLAVALPIAIHFFNFRKTKRVYFSNVSFLKAVDTQTKSIRKIKHWIALLTRILAIIALVLAFAQPYFPQEKKSPTTANSISNIYIDNSMSMQGELNTKRYLDVASGNIEDLMSKHPNANALQLTTNDFDSGEQSLANANQIRDRLTTLELSTSARTFEEVFNRQKNSIGRHHAGPGNQVYWFSDFQKSTAGNLAELKVDSTASIHIVPIQAKNQKNVYIDSVWLSTPFIREGQNNSLQVKVNNSGSESVENLVLKLALDNTQASTTAVSIAPNSSTTASFNFNVASKGDKMGTISFDDYPIIFDNTFYFVLTASPRIRILHMMGESANVKAIGQVYANDSLFDFHSQSISSVDPGIIATHDLVILNGVDQISTSVKAELQQLVKTGGGLAIVPSAAPNLPLYKDMLQPLGLRSLAMSSSKEPIPLKAPDRNIPFFKDVFEASRQSDPNVDMPAAQSVWNWGQTGHGLLTFRNGEAFLSQSGSGNGHYYLFASPLMSTYNGLAEHALFVPIMYKLAAMSVRSSPLSYTFDQSPVVLDIDRPDSPKEVLYTLKTKDSELIPAQRMVGNKLYLELPHTHDIKTLEPGYYQLHDESGQLTTLAFNYTKAESELQYYTTDELRDIFSTQKNVTVYDGIDDTAYKSAFASNHEPSALWKYFLFACLGFLLLEVLFLRFLKE</sequence>
<organism evidence="4 5">
    <name type="scientific">Dyadobacter jejuensis</name>
    <dbReference type="NCBI Taxonomy" id="1082580"/>
    <lineage>
        <taxon>Bacteria</taxon>
        <taxon>Pseudomonadati</taxon>
        <taxon>Bacteroidota</taxon>
        <taxon>Cytophagia</taxon>
        <taxon>Cytophagales</taxon>
        <taxon>Spirosomataceae</taxon>
        <taxon>Dyadobacter</taxon>
    </lineage>
</organism>
<name>A0A316ALX1_9BACT</name>
<dbReference type="InterPro" id="IPR011635">
    <property type="entry name" value="CARDB"/>
</dbReference>
<keyword evidence="1" id="KW-1133">Transmembrane helix</keyword>
<dbReference type="NCBIfam" id="TIGR02226">
    <property type="entry name" value="two_anch"/>
    <property type="match status" value="1"/>
</dbReference>
<evidence type="ECO:0000313" key="4">
    <source>
        <dbReference type="EMBL" id="PWJ58418.1"/>
    </source>
</evidence>
<dbReference type="PANTHER" id="PTHR37464">
    <property type="entry name" value="BLL2463 PROTEIN"/>
    <property type="match status" value="1"/>
</dbReference>
<dbReference type="Pfam" id="PF07584">
    <property type="entry name" value="BatA"/>
    <property type="match status" value="1"/>
</dbReference>
<feature type="domain" description="CARDB" evidence="3">
    <location>
        <begin position="241"/>
        <end position="302"/>
    </location>
</feature>
<evidence type="ECO:0000256" key="1">
    <source>
        <dbReference type="SAM" id="Phobius"/>
    </source>
</evidence>
<dbReference type="InterPro" id="IPR013783">
    <property type="entry name" value="Ig-like_fold"/>
</dbReference>
<proteinExistence type="predicted"/>
<keyword evidence="5" id="KW-1185">Reference proteome</keyword>
<evidence type="ECO:0000313" key="5">
    <source>
        <dbReference type="Proteomes" id="UP000245880"/>
    </source>
</evidence>
<evidence type="ECO:0000259" key="2">
    <source>
        <dbReference type="Pfam" id="PF07584"/>
    </source>
</evidence>
<feature type="domain" description="Aerotolerance regulator N-terminal" evidence="2">
    <location>
        <begin position="1"/>
        <end position="76"/>
    </location>
</feature>
<feature type="transmembrane region" description="Helical" evidence="1">
    <location>
        <begin position="6"/>
        <end position="26"/>
    </location>
</feature>
<keyword evidence="1" id="KW-0472">Membrane</keyword>
<dbReference type="Proteomes" id="UP000245880">
    <property type="component" value="Unassembled WGS sequence"/>
</dbReference>
<gene>
    <name evidence="4" type="ORF">CLV98_104277</name>
</gene>
<dbReference type="PANTHER" id="PTHR37464:SF1">
    <property type="entry name" value="BLL2463 PROTEIN"/>
    <property type="match status" value="1"/>
</dbReference>
<dbReference type="Pfam" id="PF07705">
    <property type="entry name" value="CARDB"/>
    <property type="match status" value="1"/>
</dbReference>
<dbReference type="RefSeq" id="WP_109674271.1">
    <property type="nucleotide sequence ID" value="NZ_QGDT01000004.1"/>
</dbReference>
<dbReference type="InterPro" id="IPR011933">
    <property type="entry name" value="Double_TM_dom"/>
</dbReference>
<dbReference type="OrthoDB" id="9810200at2"/>
<dbReference type="AlphaFoldDB" id="A0A316ALX1"/>